<organism evidence="1">
    <name type="scientific">bioreactor metagenome</name>
    <dbReference type="NCBI Taxonomy" id="1076179"/>
    <lineage>
        <taxon>unclassified sequences</taxon>
        <taxon>metagenomes</taxon>
        <taxon>ecological metagenomes</taxon>
    </lineage>
</organism>
<reference evidence="1" key="1">
    <citation type="submission" date="2019-08" db="EMBL/GenBank/DDBJ databases">
        <authorList>
            <person name="Kucharzyk K."/>
            <person name="Murdoch R.W."/>
            <person name="Higgins S."/>
            <person name="Loffler F."/>
        </authorList>
    </citation>
    <scope>NUCLEOTIDE SEQUENCE</scope>
</reference>
<proteinExistence type="predicted"/>
<dbReference type="AlphaFoldDB" id="A0A644XIU4"/>
<dbReference type="Gene3D" id="2.120.10.30">
    <property type="entry name" value="TolB, C-terminal domain"/>
    <property type="match status" value="1"/>
</dbReference>
<dbReference type="EMBL" id="VSSQ01002552">
    <property type="protein sequence ID" value="MPM16105.1"/>
    <property type="molecule type" value="Genomic_DNA"/>
</dbReference>
<protein>
    <submittedName>
        <fullName evidence="1">Uncharacterized protein</fullName>
    </submittedName>
</protein>
<sequence length="102" mass="11010">MPATGGQPQLISQNVDYFVGNSVGSDMTSASEMNLVWSLDQKSIYFTATTGGVCRLFKVASSGGEPIPLTPAEKVFFGYGVFVNRKVDHLAIRKVDHLGVKK</sequence>
<dbReference type="InterPro" id="IPR011042">
    <property type="entry name" value="6-blade_b-propeller_TolB-like"/>
</dbReference>
<gene>
    <name evidence="1" type="ORF">SDC9_62479</name>
</gene>
<dbReference type="SUPFAM" id="SSF82171">
    <property type="entry name" value="DPP6 N-terminal domain-like"/>
    <property type="match status" value="1"/>
</dbReference>
<name>A0A644XIU4_9ZZZZ</name>
<evidence type="ECO:0000313" key="1">
    <source>
        <dbReference type="EMBL" id="MPM16105.1"/>
    </source>
</evidence>
<comment type="caution">
    <text evidence="1">The sequence shown here is derived from an EMBL/GenBank/DDBJ whole genome shotgun (WGS) entry which is preliminary data.</text>
</comment>
<accession>A0A644XIU4</accession>